<evidence type="ECO:0000256" key="1">
    <source>
        <dbReference type="ARBA" id="ARBA00011073"/>
    </source>
</evidence>
<dbReference type="GO" id="GO:0006508">
    <property type="term" value="P:proteolysis"/>
    <property type="evidence" value="ECO:0007669"/>
    <property type="project" value="UniProtKB-KW"/>
</dbReference>
<dbReference type="InterPro" id="IPR015500">
    <property type="entry name" value="Peptidase_S8_subtilisin-rel"/>
</dbReference>
<comment type="caution">
    <text evidence="5">Lacks conserved residue(s) required for the propagation of feature annotation.</text>
</comment>
<comment type="similarity">
    <text evidence="1 5">Belongs to the peptidase S8 family.</text>
</comment>
<dbReference type="InterPro" id="IPR000209">
    <property type="entry name" value="Peptidase_S8/S53_dom"/>
</dbReference>
<evidence type="ECO:0000259" key="6">
    <source>
        <dbReference type="Pfam" id="PF00082"/>
    </source>
</evidence>
<organism evidence="7 8">
    <name type="scientific">Alistipes shahii</name>
    <dbReference type="NCBI Taxonomy" id="328814"/>
    <lineage>
        <taxon>Bacteria</taxon>
        <taxon>Pseudomonadati</taxon>
        <taxon>Bacteroidota</taxon>
        <taxon>Bacteroidia</taxon>
        <taxon>Bacteroidales</taxon>
        <taxon>Rikenellaceae</taxon>
        <taxon>Alistipes</taxon>
    </lineage>
</organism>
<dbReference type="PROSITE" id="PS51892">
    <property type="entry name" value="SUBTILASE"/>
    <property type="match status" value="1"/>
</dbReference>
<keyword evidence="2" id="KW-0645">Protease</keyword>
<evidence type="ECO:0000256" key="4">
    <source>
        <dbReference type="ARBA" id="ARBA00022825"/>
    </source>
</evidence>
<dbReference type="InterPro" id="IPR022398">
    <property type="entry name" value="Peptidase_S8_His-AS"/>
</dbReference>
<dbReference type="Pfam" id="PF00082">
    <property type="entry name" value="Peptidase_S8"/>
    <property type="match status" value="1"/>
</dbReference>
<dbReference type="Gene3D" id="3.40.50.200">
    <property type="entry name" value="Peptidase S8/S53 domain"/>
    <property type="match status" value="1"/>
</dbReference>
<proteinExistence type="inferred from homology"/>
<dbReference type="InterPro" id="IPR023828">
    <property type="entry name" value="Peptidase_S8_Ser-AS"/>
</dbReference>
<name>A0A5B3GBT5_9BACT</name>
<dbReference type="PRINTS" id="PR00723">
    <property type="entry name" value="SUBTILISIN"/>
</dbReference>
<dbReference type="GO" id="GO:0004252">
    <property type="term" value="F:serine-type endopeptidase activity"/>
    <property type="evidence" value="ECO:0007669"/>
    <property type="project" value="InterPro"/>
</dbReference>
<evidence type="ECO:0000313" key="7">
    <source>
        <dbReference type="EMBL" id="KAA2370930.1"/>
    </source>
</evidence>
<dbReference type="PANTHER" id="PTHR43806">
    <property type="entry name" value="PEPTIDASE S8"/>
    <property type="match status" value="1"/>
</dbReference>
<evidence type="ECO:0000256" key="5">
    <source>
        <dbReference type="PROSITE-ProRule" id="PRU01240"/>
    </source>
</evidence>
<evidence type="ECO:0000256" key="2">
    <source>
        <dbReference type="ARBA" id="ARBA00022670"/>
    </source>
</evidence>
<protein>
    <submittedName>
        <fullName evidence="7">S8 family serine peptidase</fullName>
    </submittedName>
</protein>
<dbReference type="RefSeq" id="WP_083810254.1">
    <property type="nucleotide sequence ID" value="NZ_JBBNLA010000020.1"/>
</dbReference>
<dbReference type="PROSITE" id="PS00138">
    <property type="entry name" value="SUBTILASE_SER"/>
    <property type="match status" value="1"/>
</dbReference>
<keyword evidence="3" id="KW-0378">Hydrolase</keyword>
<dbReference type="PROSITE" id="PS00137">
    <property type="entry name" value="SUBTILASE_HIS"/>
    <property type="match status" value="1"/>
</dbReference>
<keyword evidence="4" id="KW-0720">Serine protease</keyword>
<comment type="caution">
    <text evidence="7">The sequence shown here is derived from an EMBL/GenBank/DDBJ whole genome shotgun (WGS) entry which is preliminary data.</text>
</comment>
<dbReference type="EMBL" id="VVXK01000005">
    <property type="protein sequence ID" value="KAA2370930.1"/>
    <property type="molecule type" value="Genomic_DNA"/>
</dbReference>
<dbReference type="SUPFAM" id="SSF52743">
    <property type="entry name" value="Subtilisin-like"/>
    <property type="match status" value="1"/>
</dbReference>
<feature type="domain" description="Peptidase S8/S53" evidence="6">
    <location>
        <begin position="20"/>
        <end position="250"/>
    </location>
</feature>
<dbReference type="Proteomes" id="UP000323567">
    <property type="component" value="Unassembled WGS sequence"/>
</dbReference>
<dbReference type="PANTHER" id="PTHR43806:SF11">
    <property type="entry name" value="CEREVISIN-RELATED"/>
    <property type="match status" value="1"/>
</dbReference>
<reference evidence="7 8" key="1">
    <citation type="journal article" date="2019" name="Nat. Med.">
        <title>A library of human gut bacterial isolates paired with longitudinal multiomics data enables mechanistic microbiome research.</title>
        <authorList>
            <person name="Poyet M."/>
            <person name="Groussin M."/>
            <person name="Gibbons S.M."/>
            <person name="Avila-Pacheco J."/>
            <person name="Jiang X."/>
            <person name="Kearney S.M."/>
            <person name="Perrotta A.R."/>
            <person name="Berdy B."/>
            <person name="Zhao S."/>
            <person name="Lieberman T.D."/>
            <person name="Swanson P.K."/>
            <person name="Smith M."/>
            <person name="Roesemann S."/>
            <person name="Alexander J.E."/>
            <person name="Rich S.A."/>
            <person name="Livny J."/>
            <person name="Vlamakis H."/>
            <person name="Clish C."/>
            <person name="Bullock K."/>
            <person name="Deik A."/>
            <person name="Scott J."/>
            <person name="Pierce K.A."/>
            <person name="Xavier R.J."/>
            <person name="Alm E.J."/>
        </authorList>
    </citation>
    <scope>NUCLEOTIDE SEQUENCE [LARGE SCALE GENOMIC DNA]</scope>
    <source>
        <strain evidence="7 8">BIOML-A2</strain>
    </source>
</reference>
<gene>
    <name evidence="7" type="ORF">F2Y13_05090</name>
</gene>
<evidence type="ECO:0000256" key="3">
    <source>
        <dbReference type="ARBA" id="ARBA00022801"/>
    </source>
</evidence>
<sequence length="395" mass="41530">MPLLFHISTILSLRLSITVFNNHDDLHLYNVSYNAHTGGIPSGLYGDHGTKVAGVIGATANNGKGIAGVASGVKIMPISICYTDNELGIAASTTTNFANAIRFAANNGARVINNSWSFDTSSPISEINNAITYAHGKGCIVVFSSGNKGSAVSQPAAGAPSATLVVGAIDRNGYKSDFSGYGSSLDVVAPGREIWTTDVTGGYTCVSGTSFAAPHVSGIVALIWATDPDLSVWRVRNIIEQTTRKIGGNTYGVDPLRLNGLWNQFVGYGLVNAYAAVSAVSRPAPTAPNIGTSLSEVEPGDLSMMGLGYDKWNIAYLARGEGQATCSIENYDSSVTYVWSSTLPPYTGEGFTFTVDFASDTDEPVLHDIECRVLKNGLSTSSGVHLALIPQGYSY</sequence>
<dbReference type="AlphaFoldDB" id="A0A5B3GBT5"/>
<accession>A0A5B3GBT5</accession>
<evidence type="ECO:0000313" key="8">
    <source>
        <dbReference type="Proteomes" id="UP000323567"/>
    </source>
</evidence>
<dbReference type="InterPro" id="IPR050131">
    <property type="entry name" value="Peptidase_S8_subtilisin-like"/>
</dbReference>
<dbReference type="InterPro" id="IPR036852">
    <property type="entry name" value="Peptidase_S8/S53_dom_sf"/>
</dbReference>